<sequence length="877" mass="88730">MTRRLLGCVFGLILLAHPLLADDASDQDLPRPEFTSAERARKLSANVDSGYIVLLNSKTVVASAYAAFTAAHPRSSSLAAATASEAVTSLEAGAASTPTSAAAQVSDEAQKRFSEHAAILQEVVGGGATSTAPFFPLSASAAPSSSARPAGPRMLQQFAYVANGFSVAGLSEEQVARLRARPDVKSVTRNAFAVPLTVTTPNFLGLAGPGNVWEKEFGGPRAAGAGVLIGVIDTGTTPSSVSFASAAAGGSPAGSAVSYDLDSSACSEPGTCTAGKLVACRAFQQDFVASFAGDPAYAVDPKDLSSCTDYSGHGTHTTSTAGGDFGVLAVSNQAKLSEGGMSGMAPGAGVASYKALCSRFITDKSNNDTFPTGTSGDIVAAIEKAVLDGVDVLSLSLGFGDTPAFHGNEPLYEAFRGAAVAGVFIAAAAGNSGNSAGTVENNLPFITTVAAGSHDRDIVATATVNGAEYVGASSTLLPAGPAGVYYAGDADATGSLCIGGTLTSAAAGKIVLCKRGQNDRVAKSREVLRAGGVGMVLFNVAGGLTNLEPDVSAPGDHSVPTVHLSAEDGAAVLASYLAAPATSVGAVSARRIVSTKEAPLVAAFSSRGPAAAEKGALLKPDIMAPGVAVFAAAPRDSQSNNTGQTLSGTSMATPHIAGIAALIRAKHPTWGPMAVKSAMMTSASQVTNKGNPIDGTPFAYGAGHIDPARALNPGLVYDSQPRNWDIYTCAASPFARSAACKALCKPAKLCSRPQALRDFNTPSFSFPNLTCTQRRVKVTAKRTVAFAGTGAATFSAKFSLPPLFTASVKVAKVGRGKAAAQTSKTQLQVKAAGDKRDFTVTLVAGPKAPLGWSFGSLVWTDSGGVYTVRTPIAIQCV</sequence>
<dbReference type="InterPro" id="IPR037045">
    <property type="entry name" value="S8pro/Inhibitor_I9_sf"/>
</dbReference>
<feature type="domain" description="PA" evidence="9">
    <location>
        <begin position="495"/>
        <end position="571"/>
    </location>
</feature>
<evidence type="ECO:0000256" key="4">
    <source>
        <dbReference type="ARBA" id="ARBA00022825"/>
    </source>
</evidence>
<name>A0A0D2JPJ7_9CHLO</name>
<evidence type="ECO:0000259" key="8">
    <source>
        <dbReference type="Pfam" id="PF00082"/>
    </source>
</evidence>
<dbReference type="GO" id="GO:0004252">
    <property type="term" value="F:serine-type endopeptidase activity"/>
    <property type="evidence" value="ECO:0007669"/>
    <property type="project" value="UniProtKB-UniRule"/>
</dbReference>
<evidence type="ECO:0000259" key="10">
    <source>
        <dbReference type="Pfam" id="PF05922"/>
    </source>
</evidence>
<evidence type="ECO:0000256" key="6">
    <source>
        <dbReference type="PROSITE-ProRule" id="PRU01240"/>
    </source>
</evidence>
<dbReference type="InterPro" id="IPR000209">
    <property type="entry name" value="Peptidase_S8/S53_dom"/>
</dbReference>
<evidence type="ECO:0000313" key="12">
    <source>
        <dbReference type="EMBL" id="KIZ01053.1"/>
    </source>
</evidence>
<evidence type="ECO:0000256" key="1">
    <source>
        <dbReference type="ARBA" id="ARBA00011073"/>
    </source>
</evidence>
<keyword evidence="2 6" id="KW-0645">Protease</keyword>
<dbReference type="InterPro" id="IPR003137">
    <property type="entry name" value="PA_domain"/>
</dbReference>
<dbReference type="InterPro" id="IPR023828">
    <property type="entry name" value="Peptidase_S8_Ser-AS"/>
</dbReference>
<dbReference type="KEGG" id="mng:MNEG_6908"/>
<dbReference type="OrthoDB" id="548993at2759"/>
<dbReference type="PROSITE" id="PS51892">
    <property type="entry name" value="SUBTILASE"/>
    <property type="match status" value="1"/>
</dbReference>
<feature type="domain" description="Peptidase S8/S53" evidence="8">
    <location>
        <begin position="224"/>
        <end position="703"/>
    </location>
</feature>
<dbReference type="InterPro" id="IPR010259">
    <property type="entry name" value="S8pro/Inhibitor_I9"/>
</dbReference>
<evidence type="ECO:0000256" key="3">
    <source>
        <dbReference type="ARBA" id="ARBA00022801"/>
    </source>
</evidence>
<keyword evidence="7" id="KW-0732">Signal</keyword>
<comment type="similarity">
    <text evidence="1 6">Belongs to the peptidase S8 family.</text>
</comment>
<dbReference type="InterPro" id="IPR015500">
    <property type="entry name" value="Peptidase_S8_subtilisin-rel"/>
</dbReference>
<keyword evidence="4 6" id="KW-0720">Serine protease</keyword>
<feature type="active site" description="Charge relay system" evidence="5 6">
    <location>
        <position position="313"/>
    </location>
</feature>
<dbReference type="Pfam" id="PF05922">
    <property type="entry name" value="Inhibitor_I9"/>
    <property type="match status" value="1"/>
</dbReference>
<reference evidence="12 13" key="1">
    <citation type="journal article" date="2013" name="BMC Genomics">
        <title>Reconstruction of the lipid metabolism for the microalga Monoraphidium neglectum from its genome sequence reveals characteristics suitable for biofuel production.</title>
        <authorList>
            <person name="Bogen C."/>
            <person name="Al-Dilaimi A."/>
            <person name="Albersmeier A."/>
            <person name="Wichmann J."/>
            <person name="Grundmann M."/>
            <person name="Rupp O."/>
            <person name="Lauersen K.J."/>
            <person name="Blifernez-Klassen O."/>
            <person name="Kalinowski J."/>
            <person name="Goesmann A."/>
            <person name="Mussgnug J.H."/>
            <person name="Kruse O."/>
        </authorList>
    </citation>
    <scope>NUCLEOTIDE SEQUENCE [LARGE SCALE GENOMIC DNA]</scope>
    <source>
        <strain evidence="12 13">SAG 48.87</strain>
    </source>
</reference>
<dbReference type="Pfam" id="PF02225">
    <property type="entry name" value="PA"/>
    <property type="match status" value="1"/>
</dbReference>
<evidence type="ECO:0000256" key="5">
    <source>
        <dbReference type="PIRSR" id="PIRSR615500-1"/>
    </source>
</evidence>
<feature type="active site" description="Charge relay system" evidence="5 6">
    <location>
        <position position="650"/>
    </location>
</feature>
<feature type="chain" id="PRO_5002245084" description="Subtilisin-like protease" evidence="7">
    <location>
        <begin position="22"/>
        <end position="877"/>
    </location>
</feature>
<dbReference type="Pfam" id="PF17766">
    <property type="entry name" value="fn3_6"/>
    <property type="match status" value="1"/>
</dbReference>
<evidence type="ECO:0000256" key="2">
    <source>
        <dbReference type="ARBA" id="ARBA00022670"/>
    </source>
</evidence>
<dbReference type="GO" id="GO:0006508">
    <property type="term" value="P:proteolysis"/>
    <property type="evidence" value="ECO:0007669"/>
    <property type="project" value="UniProtKB-KW"/>
</dbReference>
<dbReference type="CDD" id="cd02120">
    <property type="entry name" value="PA_subtilisin_like"/>
    <property type="match status" value="1"/>
</dbReference>
<organism evidence="12 13">
    <name type="scientific">Monoraphidium neglectum</name>
    <dbReference type="NCBI Taxonomy" id="145388"/>
    <lineage>
        <taxon>Eukaryota</taxon>
        <taxon>Viridiplantae</taxon>
        <taxon>Chlorophyta</taxon>
        <taxon>core chlorophytes</taxon>
        <taxon>Chlorophyceae</taxon>
        <taxon>CS clade</taxon>
        <taxon>Sphaeropleales</taxon>
        <taxon>Selenastraceae</taxon>
        <taxon>Monoraphidium</taxon>
    </lineage>
</organism>
<dbReference type="PRINTS" id="PR00723">
    <property type="entry name" value="SUBTILISIN"/>
</dbReference>
<dbReference type="GeneID" id="25739784"/>
<accession>A0A0D2JPJ7</accession>
<evidence type="ECO:0000259" key="11">
    <source>
        <dbReference type="Pfam" id="PF17766"/>
    </source>
</evidence>
<feature type="domain" description="Inhibitor I9" evidence="10">
    <location>
        <begin position="103"/>
        <end position="191"/>
    </location>
</feature>
<protein>
    <recommendedName>
        <fullName evidence="14">Subtilisin-like protease</fullName>
    </recommendedName>
</protein>
<dbReference type="Gene3D" id="3.40.50.200">
    <property type="entry name" value="Peptidase S8/S53 domain"/>
    <property type="match status" value="1"/>
</dbReference>
<dbReference type="Gene3D" id="2.60.40.2310">
    <property type="match status" value="1"/>
</dbReference>
<proteinExistence type="inferred from homology"/>
<dbReference type="Pfam" id="PF00082">
    <property type="entry name" value="Peptidase_S8"/>
    <property type="match status" value="1"/>
</dbReference>
<gene>
    <name evidence="12" type="ORF">MNEG_6908</name>
</gene>
<dbReference type="InterPro" id="IPR045051">
    <property type="entry name" value="SBT"/>
</dbReference>
<keyword evidence="13" id="KW-1185">Reference proteome</keyword>
<dbReference type="PROSITE" id="PS00138">
    <property type="entry name" value="SUBTILASE_SER"/>
    <property type="match status" value="1"/>
</dbReference>
<dbReference type="InterPro" id="IPR041469">
    <property type="entry name" value="Subtilisin-like_FN3"/>
</dbReference>
<dbReference type="InterPro" id="IPR036852">
    <property type="entry name" value="Peptidase_S8/S53_dom_sf"/>
</dbReference>
<evidence type="ECO:0008006" key="14">
    <source>
        <dbReference type="Google" id="ProtNLM"/>
    </source>
</evidence>
<dbReference type="Gene3D" id="3.30.70.80">
    <property type="entry name" value="Peptidase S8 propeptide/proteinase inhibitor I9"/>
    <property type="match status" value="1"/>
</dbReference>
<keyword evidence="3 6" id="KW-0378">Hydrolase</keyword>
<dbReference type="Gene3D" id="3.50.30.30">
    <property type="match status" value="1"/>
</dbReference>
<evidence type="ECO:0000256" key="7">
    <source>
        <dbReference type="SAM" id="SignalP"/>
    </source>
</evidence>
<feature type="signal peptide" evidence="7">
    <location>
        <begin position="1"/>
        <end position="21"/>
    </location>
</feature>
<dbReference type="RefSeq" id="XP_013900072.1">
    <property type="nucleotide sequence ID" value="XM_014044618.1"/>
</dbReference>
<dbReference type="PANTHER" id="PTHR10795">
    <property type="entry name" value="PROPROTEIN CONVERTASE SUBTILISIN/KEXIN"/>
    <property type="match status" value="1"/>
</dbReference>
<feature type="active site" description="Charge relay system" evidence="5 6">
    <location>
        <position position="233"/>
    </location>
</feature>
<dbReference type="SUPFAM" id="SSF52743">
    <property type="entry name" value="Subtilisin-like"/>
    <property type="match status" value="1"/>
</dbReference>
<evidence type="ECO:0000259" key="9">
    <source>
        <dbReference type="Pfam" id="PF02225"/>
    </source>
</evidence>
<evidence type="ECO:0000313" key="13">
    <source>
        <dbReference type="Proteomes" id="UP000054498"/>
    </source>
</evidence>
<dbReference type="AlphaFoldDB" id="A0A0D2JPJ7"/>
<feature type="domain" description="Subtilisin-like protease fibronectin type-III" evidence="11">
    <location>
        <begin position="758"/>
        <end position="874"/>
    </location>
</feature>
<dbReference type="EMBL" id="KK101392">
    <property type="protein sequence ID" value="KIZ01053.1"/>
    <property type="molecule type" value="Genomic_DNA"/>
</dbReference>
<dbReference type="Proteomes" id="UP000054498">
    <property type="component" value="Unassembled WGS sequence"/>
</dbReference>